<reference evidence="2 3" key="1">
    <citation type="submission" date="2023-06" db="EMBL/GenBank/DDBJ databases">
        <title>Cellulomonas sp. MW4 Whole genome sequence.</title>
        <authorList>
            <person name="Park S."/>
        </authorList>
    </citation>
    <scope>NUCLEOTIDE SEQUENCE [LARGE SCALE GENOMIC DNA]</scope>
    <source>
        <strain evidence="2 3">MW4</strain>
    </source>
</reference>
<evidence type="ECO:0000313" key="3">
    <source>
        <dbReference type="Proteomes" id="UP001529338"/>
    </source>
</evidence>
<feature type="transmembrane region" description="Helical" evidence="1">
    <location>
        <begin position="201"/>
        <end position="221"/>
    </location>
</feature>
<keyword evidence="1" id="KW-1133">Transmembrane helix</keyword>
<sequence>MAQAGSGAAAGGPGAAPGARRELLAAAAAMAGVSVLVVQFARWGPDWPAQQFRAWLARSSAFLLWNDSWYAGHPLPGYSVLYPLVAHQLGAGGTGVAASVVAACGAHRLLPVGTGVARRRLYTGAVVVTLTVVLVVGQLPFLLGVALGAWAVVAVLRVPGARGWSLAAGLALACSLASPLPGALLLLVASGLIAVLPGRRVAALATAGGGIVVALAVGGAGGRMPCPWSALVGTLVFCAVVWLLRPSAPPAVRAFATRFVPLYAVAAVACWAVPNPVGGNIARLGQLLAVPGGVYLATRGSARRVTATALVLGLALFWTAQPAGGSVFGGSRQPSRDAAYYRGLLGFLATRPDVGRVEIPFTRDHWEASYVAPHYPLARGWERQTDLAQNAVLYEPLSAAAYRGWLQDDAVTLVALPDVPLDAGGQAEAALLRHPPPYLRPVWHDAHWRVWSVSGSRPLATGAGTVTSLGTQEFVLRVTRPGVTEVRIHASRLWTVVEGDACVGATSDGWLTVTATHPQVVVASTELATLFRVRDEEPGCAT</sequence>
<dbReference type="EMBL" id="JAUCGQ010000001">
    <property type="protein sequence ID" value="MDM7853843.1"/>
    <property type="molecule type" value="Genomic_DNA"/>
</dbReference>
<evidence type="ECO:0000313" key="2">
    <source>
        <dbReference type="EMBL" id="MDM7853843.1"/>
    </source>
</evidence>
<accession>A0ABT7SCC8</accession>
<feature type="transmembrane region" description="Helical" evidence="1">
    <location>
        <begin position="227"/>
        <end position="244"/>
    </location>
</feature>
<evidence type="ECO:0008006" key="4">
    <source>
        <dbReference type="Google" id="ProtNLM"/>
    </source>
</evidence>
<evidence type="ECO:0000256" key="1">
    <source>
        <dbReference type="SAM" id="Phobius"/>
    </source>
</evidence>
<comment type="caution">
    <text evidence="2">The sequence shown here is derived from an EMBL/GenBank/DDBJ whole genome shotgun (WGS) entry which is preliminary data.</text>
</comment>
<feature type="transmembrane region" description="Helical" evidence="1">
    <location>
        <begin position="84"/>
        <end position="110"/>
    </location>
</feature>
<feature type="transmembrane region" description="Helical" evidence="1">
    <location>
        <begin position="122"/>
        <end position="152"/>
    </location>
</feature>
<keyword evidence="1" id="KW-0472">Membrane</keyword>
<keyword evidence="1" id="KW-0812">Transmembrane</keyword>
<name>A0ABT7SCC8_9CELL</name>
<feature type="transmembrane region" description="Helical" evidence="1">
    <location>
        <begin position="23"/>
        <end position="43"/>
    </location>
</feature>
<organism evidence="2 3">
    <name type="scientific">Cellulomonas alba</name>
    <dbReference type="NCBI Taxonomy" id="3053467"/>
    <lineage>
        <taxon>Bacteria</taxon>
        <taxon>Bacillati</taxon>
        <taxon>Actinomycetota</taxon>
        <taxon>Actinomycetes</taxon>
        <taxon>Micrococcales</taxon>
        <taxon>Cellulomonadaceae</taxon>
        <taxon>Cellulomonas</taxon>
    </lineage>
</organism>
<dbReference type="RefSeq" id="WP_289453359.1">
    <property type="nucleotide sequence ID" value="NZ_JAUCGQ010000001.1"/>
</dbReference>
<feature type="transmembrane region" description="Helical" evidence="1">
    <location>
        <begin position="164"/>
        <end position="189"/>
    </location>
</feature>
<feature type="transmembrane region" description="Helical" evidence="1">
    <location>
        <begin position="256"/>
        <end position="274"/>
    </location>
</feature>
<proteinExistence type="predicted"/>
<dbReference type="Proteomes" id="UP001529338">
    <property type="component" value="Unassembled WGS sequence"/>
</dbReference>
<keyword evidence="3" id="KW-1185">Reference proteome</keyword>
<protein>
    <recommendedName>
        <fullName evidence="4">Integral membrane protein</fullName>
    </recommendedName>
</protein>
<gene>
    <name evidence="2" type="ORF">QRT04_02770</name>
</gene>